<dbReference type="InterPro" id="IPR020084">
    <property type="entry name" value="NUDIX_hydrolase_CS"/>
</dbReference>
<dbReference type="GO" id="GO:0016787">
    <property type="term" value="F:hydrolase activity"/>
    <property type="evidence" value="ECO:0007669"/>
    <property type="project" value="UniProtKB-KW"/>
</dbReference>
<dbReference type="EMBL" id="JASXSX010000001">
    <property type="protein sequence ID" value="MDT3766764.1"/>
    <property type="molecule type" value="Genomic_DNA"/>
</dbReference>
<feature type="domain" description="Nudix hydrolase" evidence="5">
    <location>
        <begin position="32"/>
        <end position="168"/>
    </location>
</feature>
<dbReference type="PRINTS" id="PR00502">
    <property type="entry name" value="NUDIXFAMILY"/>
</dbReference>
<dbReference type="PROSITE" id="PS51462">
    <property type="entry name" value="NUDIX"/>
    <property type="match status" value="1"/>
</dbReference>
<dbReference type="Pfam" id="PF00293">
    <property type="entry name" value="NUDIX"/>
    <property type="match status" value="1"/>
</dbReference>
<feature type="region of interest" description="Disordered" evidence="4">
    <location>
        <begin position="1"/>
        <end position="24"/>
    </location>
</feature>
<organism evidence="6 7">
    <name type="scientific">Gleimia hominis</name>
    <dbReference type="NCBI Taxonomy" id="595468"/>
    <lineage>
        <taxon>Bacteria</taxon>
        <taxon>Bacillati</taxon>
        <taxon>Actinomycetota</taxon>
        <taxon>Actinomycetes</taxon>
        <taxon>Actinomycetales</taxon>
        <taxon>Actinomycetaceae</taxon>
        <taxon>Gleimia</taxon>
    </lineage>
</organism>
<evidence type="ECO:0000256" key="4">
    <source>
        <dbReference type="SAM" id="MobiDB-lite"/>
    </source>
</evidence>
<keyword evidence="7" id="KW-1185">Reference proteome</keyword>
<evidence type="ECO:0000256" key="3">
    <source>
        <dbReference type="RuleBase" id="RU003476"/>
    </source>
</evidence>
<evidence type="ECO:0000259" key="5">
    <source>
        <dbReference type="PROSITE" id="PS51462"/>
    </source>
</evidence>
<dbReference type="EC" id="3.6.-.-" evidence="6"/>
<comment type="similarity">
    <text evidence="1 3">Belongs to the Nudix hydrolase family.</text>
</comment>
<evidence type="ECO:0000256" key="1">
    <source>
        <dbReference type="ARBA" id="ARBA00005582"/>
    </source>
</evidence>
<dbReference type="InterPro" id="IPR000086">
    <property type="entry name" value="NUDIX_hydrolase_dom"/>
</dbReference>
<evidence type="ECO:0000313" key="6">
    <source>
        <dbReference type="EMBL" id="MDT3766764.1"/>
    </source>
</evidence>
<dbReference type="PANTHER" id="PTHR43736">
    <property type="entry name" value="ADP-RIBOSE PYROPHOSPHATASE"/>
    <property type="match status" value="1"/>
</dbReference>
<dbReference type="PROSITE" id="PS00893">
    <property type="entry name" value="NUDIX_BOX"/>
    <property type="match status" value="1"/>
</dbReference>
<dbReference type="InterPro" id="IPR020476">
    <property type="entry name" value="Nudix_hydrolase"/>
</dbReference>
<proteinExistence type="inferred from homology"/>
<evidence type="ECO:0000256" key="2">
    <source>
        <dbReference type="ARBA" id="ARBA00022801"/>
    </source>
</evidence>
<name>A0ABU3I8R7_9ACTO</name>
<dbReference type="SUPFAM" id="SSF55811">
    <property type="entry name" value="Nudix"/>
    <property type="match status" value="1"/>
</dbReference>
<dbReference type="CDD" id="cd03673">
    <property type="entry name" value="NUDIX_Ap6A_hydrolase"/>
    <property type="match status" value="1"/>
</dbReference>
<sequence>MSSRNRRHPLGVPRPPRKRRFRARKTPTLVVDETSAGGLVVRIEKGHPYVAVIARRNRAGKIEWCLPKGHLEPGESAPVAAVREIAEETGITGRVVAPLASIDYWFSSFDKRIHKVVHHYLLEYESGSITVENDPDHEAEDAAWVRLDRVSTRLVYPNERRIVALAIDLLYPPEVVRL</sequence>
<protein>
    <submittedName>
        <fullName evidence="6">NUDIX hydrolase</fullName>
        <ecNumber evidence="6">3.6.-.-</ecNumber>
    </submittedName>
</protein>
<dbReference type="Proteomes" id="UP001247542">
    <property type="component" value="Unassembled WGS sequence"/>
</dbReference>
<dbReference type="Gene3D" id="3.90.79.10">
    <property type="entry name" value="Nucleoside Triphosphate Pyrophosphohydrolase"/>
    <property type="match status" value="1"/>
</dbReference>
<gene>
    <name evidence="6" type="ORF">QS713_01610</name>
</gene>
<dbReference type="RefSeq" id="WP_313271911.1">
    <property type="nucleotide sequence ID" value="NZ_JASXSX010000001.1"/>
</dbReference>
<reference evidence="6 7" key="1">
    <citation type="submission" date="2023-06" db="EMBL/GenBank/DDBJ databases">
        <title>Draft genome sequence of Gleimia hominis type strain CCUG 57540T.</title>
        <authorList>
            <person name="Salva-Serra F."/>
            <person name="Cardew S."/>
            <person name="Jensie Markopoulos S."/>
            <person name="Ohlen M."/>
            <person name="Inganas E."/>
            <person name="Svensson-Stadler L."/>
            <person name="Moore E.R.B."/>
        </authorList>
    </citation>
    <scope>NUCLEOTIDE SEQUENCE [LARGE SCALE GENOMIC DNA]</scope>
    <source>
        <strain evidence="6 7">CCUG 57540</strain>
    </source>
</reference>
<dbReference type="InterPro" id="IPR015797">
    <property type="entry name" value="NUDIX_hydrolase-like_dom_sf"/>
</dbReference>
<comment type="caution">
    <text evidence="6">The sequence shown here is derived from an EMBL/GenBank/DDBJ whole genome shotgun (WGS) entry which is preliminary data.</text>
</comment>
<dbReference type="PANTHER" id="PTHR43736:SF1">
    <property type="entry name" value="DIHYDRONEOPTERIN TRIPHOSPHATE DIPHOSPHATASE"/>
    <property type="match status" value="1"/>
</dbReference>
<accession>A0ABU3I8R7</accession>
<evidence type="ECO:0000313" key="7">
    <source>
        <dbReference type="Proteomes" id="UP001247542"/>
    </source>
</evidence>
<keyword evidence="2 3" id="KW-0378">Hydrolase</keyword>